<proteinExistence type="predicted"/>
<feature type="domain" description="4Fe-4S Mo/W bis-MGD-type" evidence="5">
    <location>
        <begin position="70"/>
        <end position="106"/>
    </location>
</feature>
<keyword evidence="3" id="KW-0411">Iron-sulfur</keyword>
<protein>
    <submittedName>
        <fullName evidence="6">4Fe-4S dicluster domain-containing protein</fullName>
    </submittedName>
</protein>
<accession>A0ABS9X3X1</accession>
<dbReference type="PROSITE" id="PS00198">
    <property type="entry name" value="4FE4S_FER_1"/>
    <property type="match status" value="1"/>
</dbReference>
<name>A0ABS9X3X1_9GAMM</name>
<evidence type="ECO:0000256" key="1">
    <source>
        <dbReference type="ARBA" id="ARBA00022723"/>
    </source>
</evidence>
<comment type="caution">
    <text evidence="6">The sequence shown here is derived from an EMBL/GenBank/DDBJ whole genome shotgun (WGS) entry which is preliminary data.</text>
</comment>
<gene>
    <name evidence="6" type="ORF">L3081_17970</name>
</gene>
<dbReference type="InterPro" id="IPR006963">
    <property type="entry name" value="Mopterin_OxRdtase_4Fe-4S_dom"/>
</dbReference>
<sequence>MVCSRCVRACEEVQGTFALTVEGRGFDSKVTAGQAENFMDSECVSCGACVQACPTSTLMENSVIEKGQPMSSVVTTCAYCGVGCAFKAELKGDEVVRMVPYKGGGE</sequence>
<evidence type="ECO:0000313" key="6">
    <source>
        <dbReference type="EMBL" id="MCI2284935.1"/>
    </source>
</evidence>
<reference evidence="6" key="1">
    <citation type="submission" date="2022-01" db="EMBL/GenBank/DDBJ databases">
        <title>Colwellia maritima, isolated from seawater.</title>
        <authorList>
            <person name="Kristyanto S."/>
            <person name="Jung J."/>
            <person name="Jeon C.O."/>
        </authorList>
    </citation>
    <scope>NUCLEOTIDE SEQUENCE</scope>
    <source>
        <strain evidence="6">MSW7</strain>
    </source>
</reference>
<evidence type="ECO:0000313" key="7">
    <source>
        <dbReference type="Proteomes" id="UP001139646"/>
    </source>
</evidence>
<evidence type="ECO:0000256" key="3">
    <source>
        <dbReference type="ARBA" id="ARBA00023014"/>
    </source>
</evidence>
<dbReference type="InterPro" id="IPR017900">
    <property type="entry name" value="4Fe4S_Fe_S_CS"/>
</dbReference>
<keyword evidence="2" id="KW-0408">Iron</keyword>
<dbReference type="PROSITE" id="PS51669">
    <property type="entry name" value="4FE4S_MOW_BIS_MGD"/>
    <property type="match status" value="1"/>
</dbReference>
<keyword evidence="1" id="KW-0479">Metal-binding</keyword>
<dbReference type="RefSeq" id="WP_242287601.1">
    <property type="nucleotide sequence ID" value="NZ_JAKKSL010000003.1"/>
</dbReference>
<dbReference type="Proteomes" id="UP001139646">
    <property type="component" value="Unassembled WGS sequence"/>
</dbReference>
<evidence type="ECO:0000256" key="2">
    <source>
        <dbReference type="ARBA" id="ARBA00023004"/>
    </source>
</evidence>
<dbReference type="PROSITE" id="PS51379">
    <property type="entry name" value="4FE4S_FER_2"/>
    <property type="match status" value="1"/>
</dbReference>
<dbReference type="InterPro" id="IPR017896">
    <property type="entry name" value="4Fe4S_Fe-S-bd"/>
</dbReference>
<feature type="domain" description="4Fe-4S ferredoxin-type" evidence="4">
    <location>
        <begin position="35"/>
        <end position="63"/>
    </location>
</feature>
<dbReference type="Pfam" id="PF04879">
    <property type="entry name" value="Molybdop_Fe4S4"/>
    <property type="match status" value="1"/>
</dbReference>
<dbReference type="EMBL" id="JAKKSL010000003">
    <property type="protein sequence ID" value="MCI2284935.1"/>
    <property type="molecule type" value="Genomic_DNA"/>
</dbReference>
<organism evidence="6 7">
    <name type="scientific">Colwellia maritima</name>
    <dbReference type="NCBI Taxonomy" id="2912588"/>
    <lineage>
        <taxon>Bacteria</taxon>
        <taxon>Pseudomonadati</taxon>
        <taxon>Pseudomonadota</taxon>
        <taxon>Gammaproteobacteria</taxon>
        <taxon>Alteromonadales</taxon>
        <taxon>Colwelliaceae</taxon>
        <taxon>Colwellia</taxon>
    </lineage>
</organism>
<evidence type="ECO:0000259" key="5">
    <source>
        <dbReference type="PROSITE" id="PS51669"/>
    </source>
</evidence>
<evidence type="ECO:0000259" key="4">
    <source>
        <dbReference type="PROSITE" id="PS51379"/>
    </source>
</evidence>
<keyword evidence="7" id="KW-1185">Reference proteome</keyword>
<dbReference type="Pfam" id="PF12838">
    <property type="entry name" value="Fer4_7"/>
    <property type="match status" value="1"/>
</dbReference>